<dbReference type="AlphaFoldDB" id="A0AAV4MZ25"/>
<evidence type="ECO:0000313" key="2">
    <source>
        <dbReference type="EMBL" id="GIX77220.1"/>
    </source>
</evidence>
<dbReference type="EMBL" id="BPLR01002732">
    <property type="protein sequence ID" value="GIX77220.1"/>
    <property type="molecule type" value="Genomic_DNA"/>
</dbReference>
<accession>A0AAV4MZ25</accession>
<evidence type="ECO:0000256" key="1">
    <source>
        <dbReference type="SAM" id="MobiDB-lite"/>
    </source>
</evidence>
<sequence length="164" mass="18843">MRISNQKDEEGWLGKYIKVDSQHKSRPFWTVGTRFARNASDVIWPKIPLRYKKNRVKLQQNSFKRFQGGKDFPSGISQFSVVLRRRRALGPRPVPGLQQAHPSRRGDESDCGGGVRTLLHPAHQRCESSLSLLIALPSSSLDTVDFMKHRFHETLGFHEILWIP</sequence>
<evidence type="ECO:0000313" key="3">
    <source>
        <dbReference type="Proteomes" id="UP001054945"/>
    </source>
</evidence>
<keyword evidence="3" id="KW-1185">Reference proteome</keyword>
<name>A0AAV4MZ25_CAEEX</name>
<organism evidence="2 3">
    <name type="scientific">Caerostris extrusa</name>
    <name type="common">Bark spider</name>
    <name type="synonym">Caerostris bankana</name>
    <dbReference type="NCBI Taxonomy" id="172846"/>
    <lineage>
        <taxon>Eukaryota</taxon>
        <taxon>Metazoa</taxon>
        <taxon>Ecdysozoa</taxon>
        <taxon>Arthropoda</taxon>
        <taxon>Chelicerata</taxon>
        <taxon>Arachnida</taxon>
        <taxon>Araneae</taxon>
        <taxon>Araneomorphae</taxon>
        <taxon>Entelegynae</taxon>
        <taxon>Araneoidea</taxon>
        <taxon>Araneidae</taxon>
        <taxon>Caerostris</taxon>
    </lineage>
</organism>
<comment type="caution">
    <text evidence="2">The sequence shown here is derived from an EMBL/GenBank/DDBJ whole genome shotgun (WGS) entry which is preliminary data.</text>
</comment>
<dbReference type="Proteomes" id="UP001054945">
    <property type="component" value="Unassembled WGS sequence"/>
</dbReference>
<gene>
    <name evidence="2" type="ORF">CEXT_795631</name>
</gene>
<protein>
    <submittedName>
        <fullName evidence="2">Uncharacterized protein</fullName>
    </submittedName>
</protein>
<proteinExistence type="predicted"/>
<feature type="region of interest" description="Disordered" evidence="1">
    <location>
        <begin position="91"/>
        <end position="112"/>
    </location>
</feature>
<reference evidence="2 3" key="1">
    <citation type="submission" date="2021-06" db="EMBL/GenBank/DDBJ databases">
        <title>Caerostris extrusa draft genome.</title>
        <authorList>
            <person name="Kono N."/>
            <person name="Arakawa K."/>
        </authorList>
    </citation>
    <scope>NUCLEOTIDE SEQUENCE [LARGE SCALE GENOMIC DNA]</scope>
</reference>